<reference evidence="2 3" key="1">
    <citation type="submission" date="2024-03" db="EMBL/GenBank/DDBJ databases">
        <authorList>
            <person name="Jo J.-H."/>
        </authorList>
    </citation>
    <scope>NUCLEOTIDE SEQUENCE [LARGE SCALE GENOMIC DNA]</scope>
    <source>
        <strain evidence="2 3">AS3R-12</strain>
    </source>
</reference>
<organism evidence="2 3">
    <name type="scientific">Novosphingobium aquae</name>
    <dbReference type="NCBI Taxonomy" id="3133435"/>
    <lineage>
        <taxon>Bacteria</taxon>
        <taxon>Pseudomonadati</taxon>
        <taxon>Pseudomonadota</taxon>
        <taxon>Alphaproteobacteria</taxon>
        <taxon>Sphingomonadales</taxon>
        <taxon>Sphingomonadaceae</taxon>
        <taxon>Novosphingobium</taxon>
    </lineage>
</organism>
<evidence type="ECO:0000256" key="1">
    <source>
        <dbReference type="SAM" id="Phobius"/>
    </source>
</evidence>
<dbReference type="Proteomes" id="UP001379235">
    <property type="component" value="Unassembled WGS sequence"/>
</dbReference>
<dbReference type="EMBL" id="JBBHJY010000004">
    <property type="protein sequence ID" value="MEJ6010126.1"/>
    <property type="molecule type" value="Genomic_DNA"/>
</dbReference>
<dbReference type="RefSeq" id="WP_339966604.1">
    <property type="nucleotide sequence ID" value="NZ_JBBHJY010000004.1"/>
</dbReference>
<name>A0ABU8S848_9SPHN</name>
<protein>
    <submittedName>
        <fullName evidence="2">Uncharacterized protein</fullName>
    </submittedName>
</protein>
<keyword evidence="3" id="KW-1185">Reference proteome</keyword>
<keyword evidence="1" id="KW-0812">Transmembrane</keyword>
<keyword evidence="1" id="KW-1133">Transmembrane helix</keyword>
<evidence type="ECO:0000313" key="3">
    <source>
        <dbReference type="Proteomes" id="UP001379235"/>
    </source>
</evidence>
<gene>
    <name evidence="2" type="ORF">WG900_09345</name>
</gene>
<sequence>MQRARNSTQANRFMSFLKADLLRSFGIGFLAGCAVLFMTMDADQPSGGMVPSAVAAPAR</sequence>
<comment type="caution">
    <text evidence="2">The sequence shown here is derived from an EMBL/GenBank/DDBJ whole genome shotgun (WGS) entry which is preliminary data.</text>
</comment>
<proteinExistence type="predicted"/>
<evidence type="ECO:0000313" key="2">
    <source>
        <dbReference type="EMBL" id="MEJ6010126.1"/>
    </source>
</evidence>
<accession>A0ABU8S848</accession>
<feature type="transmembrane region" description="Helical" evidence="1">
    <location>
        <begin position="21"/>
        <end position="40"/>
    </location>
</feature>
<keyword evidence="1" id="KW-0472">Membrane</keyword>